<dbReference type="RefSeq" id="WP_145088663.1">
    <property type="nucleotide sequence ID" value="NZ_CP036274.1"/>
</dbReference>
<protein>
    <submittedName>
        <fullName evidence="2">Uncharacterized protein</fullName>
    </submittedName>
</protein>
<evidence type="ECO:0000313" key="3">
    <source>
        <dbReference type="Proteomes" id="UP000315017"/>
    </source>
</evidence>
<feature type="chain" id="PRO_5022046007" evidence="1">
    <location>
        <begin position="31"/>
        <end position="397"/>
    </location>
</feature>
<dbReference type="AlphaFoldDB" id="A0A517YC15"/>
<dbReference type="EMBL" id="CP036274">
    <property type="protein sequence ID" value="QDU27662.1"/>
    <property type="molecule type" value="Genomic_DNA"/>
</dbReference>
<reference evidence="2 3" key="1">
    <citation type="submission" date="2019-02" db="EMBL/GenBank/DDBJ databases">
        <title>Deep-cultivation of Planctomycetes and their phenomic and genomic characterization uncovers novel biology.</title>
        <authorList>
            <person name="Wiegand S."/>
            <person name="Jogler M."/>
            <person name="Boedeker C."/>
            <person name="Pinto D."/>
            <person name="Vollmers J."/>
            <person name="Rivas-Marin E."/>
            <person name="Kohn T."/>
            <person name="Peeters S.H."/>
            <person name="Heuer A."/>
            <person name="Rast P."/>
            <person name="Oberbeckmann S."/>
            <person name="Bunk B."/>
            <person name="Jeske O."/>
            <person name="Meyerdierks A."/>
            <person name="Storesund J.E."/>
            <person name="Kallscheuer N."/>
            <person name="Luecker S."/>
            <person name="Lage O.M."/>
            <person name="Pohl T."/>
            <person name="Merkel B.J."/>
            <person name="Hornburger P."/>
            <person name="Mueller R.-W."/>
            <person name="Bruemmer F."/>
            <person name="Labrenz M."/>
            <person name="Spormann A.M."/>
            <person name="Op den Camp H."/>
            <person name="Overmann J."/>
            <person name="Amann R."/>
            <person name="Jetten M.S.M."/>
            <person name="Mascher T."/>
            <person name="Medema M.H."/>
            <person name="Devos D.P."/>
            <person name="Kaster A.-K."/>
            <person name="Ovreas L."/>
            <person name="Rohde M."/>
            <person name="Galperin M.Y."/>
            <person name="Jogler C."/>
        </authorList>
    </citation>
    <scope>NUCLEOTIDE SEQUENCE [LARGE SCALE GENOMIC DNA]</scope>
    <source>
        <strain evidence="2 3">ETA_A8</strain>
    </source>
</reference>
<evidence type="ECO:0000313" key="2">
    <source>
        <dbReference type="EMBL" id="QDU27662.1"/>
    </source>
</evidence>
<dbReference type="OrthoDB" id="241407at2"/>
<accession>A0A517YC15</accession>
<gene>
    <name evidence="2" type="ORF">ETAA8_27510</name>
</gene>
<feature type="signal peptide" evidence="1">
    <location>
        <begin position="1"/>
        <end position="30"/>
    </location>
</feature>
<name>A0A517YC15_9BACT</name>
<keyword evidence="1" id="KW-0732">Signal</keyword>
<dbReference type="Proteomes" id="UP000315017">
    <property type="component" value="Chromosome"/>
</dbReference>
<proteinExistence type="predicted"/>
<keyword evidence="3" id="KW-1185">Reference proteome</keyword>
<sequence precursor="true">MLASRPQALRLIVALAAIVLPLVMSSAAVAQYEGRPVAQPYFDFPNWARWSNCRPHPLIWQFDPFVPYAQGDCQSCLDGSQGCPPPSNSCVENFVAHRPNGIYAIADFAPLTYDPNHNVEIARIGAAGATALSTGDIGYEFDAGARTTIGYTYSPCLRIEGTYFGSYSWDDTAAIRSAVGDLNTILSNFADAPGLDDNDLVSLGQFATFNSQEVNLRYWIDVPPGPFDVSLTLGARHVVARERLAFRSESTGTIANDLNVATDNDMWGGQIGFQIAWLQSSHVWLEFDAKGAMFNNNASQTSLYTNTDAGNVVTVFPTAREQQRTSWMGDIAAVYNIQFRPGLVLRLGYQAVFLNGIALSADNIQRDNTILRAGPAQLDDRGEVVYHGPVIGLMWNR</sequence>
<evidence type="ECO:0000256" key="1">
    <source>
        <dbReference type="SAM" id="SignalP"/>
    </source>
</evidence>
<organism evidence="2 3">
    <name type="scientific">Anatilimnocola aggregata</name>
    <dbReference type="NCBI Taxonomy" id="2528021"/>
    <lineage>
        <taxon>Bacteria</taxon>
        <taxon>Pseudomonadati</taxon>
        <taxon>Planctomycetota</taxon>
        <taxon>Planctomycetia</taxon>
        <taxon>Pirellulales</taxon>
        <taxon>Pirellulaceae</taxon>
        <taxon>Anatilimnocola</taxon>
    </lineage>
</organism>
<dbReference type="KEGG" id="aagg:ETAA8_27510"/>